<evidence type="ECO:0000313" key="7">
    <source>
        <dbReference type="Proteomes" id="UP000007110"/>
    </source>
</evidence>
<proteinExistence type="predicted"/>
<dbReference type="SUPFAM" id="SSF57424">
    <property type="entry name" value="LDL receptor-like module"/>
    <property type="match status" value="1"/>
</dbReference>
<dbReference type="InterPro" id="IPR036055">
    <property type="entry name" value="LDL_receptor-like_sf"/>
</dbReference>
<dbReference type="InterPro" id="IPR035914">
    <property type="entry name" value="Sperma_CUB_dom_sf"/>
</dbReference>
<dbReference type="OMA" id="CNTINMC"/>
<dbReference type="KEGG" id="spu:100892120"/>
<evidence type="ECO:0000256" key="2">
    <source>
        <dbReference type="PROSITE-ProRule" id="PRU00059"/>
    </source>
</evidence>
<evidence type="ECO:0000256" key="4">
    <source>
        <dbReference type="SAM" id="Phobius"/>
    </source>
</evidence>
<dbReference type="CDD" id="cd00041">
    <property type="entry name" value="CUB"/>
    <property type="match status" value="1"/>
</dbReference>
<organism evidence="6 7">
    <name type="scientific">Strongylocentrotus purpuratus</name>
    <name type="common">Purple sea urchin</name>
    <dbReference type="NCBI Taxonomy" id="7668"/>
    <lineage>
        <taxon>Eukaryota</taxon>
        <taxon>Metazoa</taxon>
        <taxon>Echinodermata</taxon>
        <taxon>Eleutherozoa</taxon>
        <taxon>Echinozoa</taxon>
        <taxon>Echinoidea</taxon>
        <taxon>Euechinoidea</taxon>
        <taxon>Echinacea</taxon>
        <taxon>Camarodonta</taxon>
        <taxon>Echinidea</taxon>
        <taxon>Strongylocentrotidae</taxon>
        <taxon>Strongylocentrotus</taxon>
    </lineage>
</organism>
<dbReference type="PROSITE" id="PS51257">
    <property type="entry name" value="PROKAR_LIPOPROTEIN"/>
    <property type="match status" value="1"/>
</dbReference>
<evidence type="ECO:0000256" key="1">
    <source>
        <dbReference type="ARBA" id="ARBA00023157"/>
    </source>
</evidence>
<comment type="caution">
    <text evidence="2">Lacks conserved residue(s) required for the propagation of feature annotation.</text>
</comment>
<evidence type="ECO:0000259" key="5">
    <source>
        <dbReference type="PROSITE" id="PS01180"/>
    </source>
</evidence>
<feature type="disulfide bond" evidence="3">
    <location>
        <begin position="175"/>
        <end position="193"/>
    </location>
</feature>
<protein>
    <recommendedName>
        <fullName evidence="5">CUB domain-containing protein</fullName>
    </recommendedName>
</protein>
<keyword evidence="1 3" id="KW-1015">Disulfide bond</keyword>
<dbReference type="PROSITE" id="PS50068">
    <property type="entry name" value="LDLRA_2"/>
    <property type="match status" value="1"/>
</dbReference>
<dbReference type="EnsemblMetazoa" id="XM_003725332">
    <property type="protein sequence ID" value="XP_003725380"/>
    <property type="gene ID" value="LOC100892120"/>
</dbReference>
<keyword evidence="4" id="KW-1133">Transmembrane helix</keyword>
<name>A0A7M7GPA4_STRPU</name>
<evidence type="ECO:0000313" key="6">
    <source>
        <dbReference type="EnsemblMetazoa" id="XP_003725380"/>
    </source>
</evidence>
<keyword evidence="4" id="KW-0472">Membrane</keyword>
<accession>A0A7M7GPA4</accession>
<dbReference type="PROSITE" id="PS01180">
    <property type="entry name" value="CUB"/>
    <property type="match status" value="1"/>
</dbReference>
<dbReference type="Pfam" id="PF00057">
    <property type="entry name" value="Ldl_recept_a"/>
    <property type="match status" value="1"/>
</dbReference>
<dbReference type="InParanoid" id="A0A7M7GPA4"/>
<dbReference type="PANTHER" id="PTHR24652:SF69">
    <property type="entry name" value="CUB DOMAIN-CONTAINING PROTEIN"/>
    <property type="match status" value="1"/>
</dbReference>
<dbReference type="SUPFAM" id="SSF49854">
    <property type="entry name" value="Spermadhesin, CUB domain"/>
    <property type="match status" value="1"/>
</dbReference>
<evidence type="ECO:0000256" key="3">
    <source>
        <dbReference type="PROSITE-ProRule" id="PRU00124"/>
    </source>
</evidence>
<feature type="disulfide bond" evidence="3">
    <location>
        <begin position="168"/>
        <end position="180"/>
    </location>
</feature>
<dbReference type="Pfam" id="PF00431">
    <property type="entry name" value="CUB"/>
    <property type="match status" value="1"/>
</dbReference>
<feature type="transmembrane region" description="Helical" evidence="4">
    <location>
        <begin position="212"/>
        <end position="239"/>
    </location>
</feature>
<dbReference type="Proteomes" id="UP000007110">
    <property type="component" value="Unassembled WGS sequence"/>
</dbReference>
<reference evidence="7" key="1">
    <citation type="submission" date="2015-02" db="EMBL/GenBank/DDBJ databases">
        <title>Genome sequencing for Strongylocentrotus purpuratus.</title>
        <authorList>
            <person name="Murali S."/>
            <person name="Liu Y."/>
            <person name="Vee V."/>
            <person name="English A."/>
            <person name="Wang M."/>
            <person name="Skinner E."/>
            <person name="Han Y."/>
            <person name="Muzny D.M."/>
            <person name="Worley K.C."/>
            <person name="Gibbs R.A."/>
        </authorList>
    </citation>
    <scope>NUCLEOTIDE SEQUENCE</scope>
</reference>
<keyword evidence="7" id="KW-1185">Reference proteome</keyword>
<dbReference type="SMART" id="SM00192">
    <property type="entry name" value="LDLa"/>
    <property type="match status" value="1"/>
</dbReference>
<keyword evidence="4" id="KW-0812">Transmembrane</keyword>
<dbReference type="InterPro" id="IPR002172">
    <property type="entry name" value="LDrepeatLR_classA_rpt"/>
</dbReference>
<dbReference type="InterPro" id="IPR000859">
    <property type="entry name" value="CUB_dom"/>
</dbReference>
<dbReference type="GeneID" id="100892120"/>
<dbReference type="Gene3D" id="2.60.120.290">
    <property type="entry name" value="Spermadhesin, CUB domain"/>
    <property type="match status" value="1"/>
</dbReference>
<dbReference type="PANTHER" id="PTHR24652">
    <property type="entry name" value="LOW-DENSITY LIPOPROTEIN RECEPTOR CLASS A DOMAIN-CONTAINING PROTEIN 2"/>
    <property type="match status" value="1"/>
</dbReference>
<feature type="disulfide bond" evidence="3">
    <location>
        <begin position="187"/>
        <end position="202"/>
    </location>
</feature>
<dbReference type="OrthoDB" id="6514358at2759"/>
<dbReference type="RefSeq" id="XP_003725380.1">
    <property type="nucleotide sequence ID" value="XM_003725332.3"/>
</dbReference>
<reference evidence="6" key="2">
    <citation type="submission" date="2021-01" db="UniProtKB">
        <authorList>
            <consortium name="EnsemblMetazoa"/>
        </authorList>
    </citation>
    <scope>IDENTIFICATION</scope>
</reference>
<feature type="domain" description="CUB" evidence="5">
    <location>
        <begin position="48"/>
        <end position="163"/>
    </location>
</feature>
<dbReference type="SMART" id="SM00042">
    <property type="entry name" value="CUB"/>
    <property type="match status" value="1"/>
</dbReference>
<dbReference type="InterPro" id="IPR042333">
    <property type="entry name" value="LRAD2/Mig-13-like"/>
</dbReference>
<dbReference type="AlphaFoldDB" id="A0A7M7GPA4"/>
<dbReference type="CDD" id="cd00112">
    <property type="entry name" value="LDLa"/>
    <property type="match status" value="1"/>
</dbReference>
<dbReference type="Gene3D" id="4.10.400.10">
    <property type="entry name" value="Low-density Lipoprotein Receptor"/>
    <property type="match status" value="1"/>
</dbReference>
<sequence>MASLVTKNAWRSVMFNPEPLSVFITMILLFTSCGSTVGIKVVYLTSHCGYVVPTGAGGLLEAEDGLNYKDNVDCTVTLAALPTHRILIQFHRFSLESGVNGKCLDGLRFYDGSTVNDPPLTPELCGRLTQLPDFVSNGSNITVRFKTDEGGQSFGFGIYFTQISDAPCLDEEFECNNSYCIGQSLVCNTINMCGDWSDEGNCTAPPPEPKGLSLAAIVGIGISVIFVTAVIIMLCVQIIQHHRKQMILKRLVDQVDRDIKKNPYAKLPSDGSDVQKEDDSSYVLKTDDVGLSGKVFGRKRSSKVAPSQYDS</sequence>